<organism evidence="3 4">
    <name type="scientific">Coccomyxa viridis</name>
    <dbReference type="NCBI Taxonomy" id="1274662"/>
    <lineage>
        <taxon>Eukaryota</taxon>
        <taxon>Viridiplantae</taxon>
        <taxon>Chlorophyta</taxon>
        <taxon>core chlorophytes</taxon>
        <taxon>Trebouxiophyceae</taxon>
        <taxon>Trebouxiophyceae incertae sedis</taxon>
        <taxon>Coccomyxaceae</taxon>
        <taxon>Coccomyxa</taxon>
    </lineage>
</organism>
<keyword evidence="4" id="KW-1185">Reference proteome</keyword>
<feature type="chain" id="PRO_5045472493" evidence="2">
    <location>
        <begin position="20"/>
        <end position="94"/>
    </location>
</feature>
<reference evidence="3 4" key="1">
    <citation type="submission" date="2024-06" db="EMBL/GenBank/DDBJ databases">
        <authorList>
            <person name="Kraege A."/>
            <person name="Thomma B."/>
        </authorList>
    </citation>
    <scope>NUCLEOTIDE SEQUENCE [LARGE SCALE GENOMIC DNA]</scope>
</reference>
<accession>A0ABP1FG96</accession>
<evidence type="ECO:0000313" key="4">
    <source>
        <dbReference type="Proteomes" id="UP001497392"/>
    </source>
</evidence>
<name>A0ABP1FG96_9CHLO</name>
<evidence type="ECO:0000313" key="3">
    <source>
        <dbReference type="EMBL" id="CAL5218933.1"/>
    </source>
</evidence>
<feature type="signal peptide" evidence="2">
    <location>
        <begin position="1"/>
        <end position="19"/>
    </location>
</feature>
<comment type="caution">
    <text evidence="3">The sequence shown here is derived from an EMBL/GenBank/DDBJ whole genome shotgun (WGS) entry which is preliminary data.</text>
</comment>
<proteinExistence type="predicted"/>
<dbReference type="EMBL" id="CAXHTA020000001">
    <property type="protein sequence ID" value="CAL5218933.1"/>
    <property type="molecule type" value="Genomic_DNA"/>
</dbReference>
<evidence type="ECO:0000256" key="2">
    <source>
        <dbReference type="SAM" id="SignalP"/>
    </source>
</evidence>
<sequence length="94" mass="9662">MARANIAVVLLLALALVAASSIDAARVVPAAETELIAGSMPGRSLTQDGRKAGWYNGKYEPGPPTAASKAPAVKTPLVCKYGPKSKLGQNKVCN</sequence>
<dbReference type="Proteomes" id="UP001497392">
    <property type="component" value="Unassembled WGS sequence"/>
</dbReference>
<gene>
    <name evidence="3" type="primary">g682</name>
    <name evidence="3" type="ORF">VP750_LOCUS592</name>
</gene>
<protein>
    <submittedName>
        <fullName evidence="3">G682 protein</fullName>
    </submittedName>
</protein>
<evidence type="ECO:0000256" key="1">
    <source>
        <dbReference type="SAM" id="MobiDB-lite"/>
    </source>
</evidence>
<keyword evidence="2" id="KW-0732">Signal</keyword>
<feature type="region of interest" description="Disordered" evidence="1">
    <location>
        <begin position="40"/>
        <end position="70"/>
    </location>
</feature>